<dbReference type="EMBL" id="UPTC01001564">
    <property type="protein sequence ID" value="VBB32151.1"/>
    <property type="molecule type" value="Genomic_DNA"/>
</dbReference>
<dbReference type="AlphaFoldDB" id="A0A498SQ92"/>
<feature type="transmembrane region" description="Helical" evidence="1">
    <location>
        <begin position="176"/>
        <end position="197"/>
    </location>
</feature>
<evidence type="ECO:0000256" key="1">
    <source>
        <dbReference type="SAM" id="Phobius"/>
    </source>
</evidence>
<sequence>MHDSSDNIQKHLRAQFVRYFWPVQLVLALLCCRITCLRQKNRRHRWIADCHTIFITLFLIIILLITIIQFWYGIRTKSENAPEVAVSILQLQGVLNLCFLIYWDRHSVGDKLRQRLQTTSTGIGVLRRKTLLDNIHSGAIIFGTIISVFMITYKILRIIANNYSPIIKVPLNFNLPYYFHWLFVGIFVYAVLSYPAIYVEVYSLISIVCAEYRALNDDFANDCNTYQLPVIRHYVTAHWTMSRSQALFGRSLSFWMSFHLSTSTLSCIYLLRSMPNLIDQLLALEPIVVAIMICTLLLTVIVVSQIISSLVICLLLYHDMTHFRYLLIVLIAGTRALQEQTYSVAIAYINHLYRNHVGISFFEITIIDRKFIEKTVTVVLLIAAIYYFNDYDKCLTDGCCKIVSGLQDAN</sequence>
<feature type="transmembrane region" description="Helical" evidence="1">
    <location>
        <begin position="252"/>
        <end position="271"/>
    </location>
</feature>
<protein>
    <recommendedName>
        <fullName evidence="4">Gustatory receptor</fullName>
    </recommendedName>
</protein>
<reference evidence="2 3" key="1">
    <citation type="submission" date="2018-08" db="EMBL/GenBank/DDBJ databases">
        <authorList>
            <person name="Laetsch R D."/>
            <person name="Stevens L."/>
            <person name="Kumar S."/>
            <person name="Blaxter L. M."/>
        </authorList>
    </citation>
    <scope>NUCLEOTIDE SEQUENCE [LARGE SCALE GENOMIC DNA]</scope>
</reference>
<feature type="transmembrane region" description="Helical" evidence="1">
    <location>
        <begin position="48"/>
        <end position="72"/>
    </location>
</feature>
<keyword evidence="3" id="KW-1185">Reference proteome</keyword>
<evidence type="ECO:0000313" key="3">
    <source>
        <dbReference type="Proteomes" id="UP000276991"/>
    </source>
</evidence>
<dbReference type="OrthoDB" id="5917644at2759"/>
<keyword evidence="1" id="KW-0472">Membrane</keyword>
<feature type="transmembrane region" description="Helical" evidence="1">
    <location>
        <begin position="371"/>
        <end position="388"/>
    </location>
</feature>
<evidence type="ECO:0000313" key="2">
    <source>
        <dbReference type="EMBL" id="VBB32151.1"/>
    </source>
</evidence>
<name>A0A498SQ92_ACAVI</name>
<gene>
    <name evidence="2" type="ORF">NAV_LOCUS6942</name>
</gene>
<evidence type="ECO:0008006" key="4">
    <source>
        <dbReference type="Google" id="ProtNLM"/>
    </source>
</evidence>
<feature type="transmembrane region" description="Helical" evidence="1">
    <location>
        <begin position="287"/>
        <end position="317"/>
    </location>
</feature>
<feature type="transmembrane region" description="Helical" evidence="1">
    <location>
        <begin position="135"/>
        <end position="156"/>
    </location>
</feature>
<feature type="transmembrane region" description="Helical" evidence="1">
    <location>
        <begin position="84"/>
        <end position="103"/>
    </location>
</feature>
<dbReference type="Proteomes" id="UP000276991">
    <property type="component" value="Unassembled WGS sequence"/>
</dbReference>
<proteinExistence type="predicted"/>
<feature type="transmembrane region" description="Helical" evidence="1">
    <location>
        <begin position="19"/>
        <end position="36"/>
    </location>
</feature>
<accession>A0A498SQ92</accession>
<keyword evidence="1" id="KW-0812">Transmembrane</keyword>
<organism evidence="2 3">
    <name type="scientific">Acanthocheilonema viteae</name>
    <name type="common">Filarial nematode worm</name>
    <name type="synonym">Dipetalonema viteae</name>
    <dbReference type="NCBI Taxonomy" id="6277"/>
    <lineage>
        <taxon>Eukaryota</taxon>
        <taxon>Metazoa</taxon>
        <taxon>Ecdysozoa</taxon>
        <taxon>Nematoda</taxon>
        <taxon>Chromadorea</taxon>
        <taxon>Rhabditida</taxon>
        <taxon>Spirurina</taxon>
        <taxon>Spiruromorpha</taxon>
        <taxon>Filarioidea</taxon>
        <taxon>Onchocercidae</taxon>
        <taxon>Acanthocheilonema</taxon>
    </lineage>
</organism>
<keyword evidence="1" id="KW-1133">Transmembrane helix</keyword>